<proteinExistence type="predicted"/>
<sequence length="61" mass="6980">MFNFVFGYVEFLKLILKLVLFDFGLFFVNKFCFVKCFNLALVQGCDACIMLAGYLLLFAGC</sequence>
<comment type="caution">
    <text evidence="2">The sequence shown here is derived from an EMBL/GenBank/DDBJ whole genome shotgun (WGS) entry which is preliminary data.</text>
</comment>
<keyword evidence="1" id="KW-1133">Transmembrane helix</keyword>
<feature type="transmembrane region" description="Helical" evidence="1">
    <location>
        <begin position="40"/>
        <end position="59"/>
    </location>
</feature>
<dbReference type="EMBL" id="MEIQ01000028">
    <property type="protein sequence ID" value="PIT51509.1"/>
    <property type="molecule type" value="Genomic_DNA"/>
</dbReference>
<dbReference type="Proteomes" id="UP000231484">
    <property type="component" value="Unassembled WGS sequence"/>
</dbReference>
<keyword evidence="1" id="KW-0472">Membrane</keyword>
<evidence type="ECO:0000256" key="1">
    <source>
        <dbReference type="SAM" id="Phobius"/>
    </source>
</evidence>
<evidence type="ECO:0000313" key="3">
    <source>
        <dbReference type="Proteomes" id="UP000231484"/>
    </source>
</evidence>
<accession>A0A2N9XSA3</accession>
<evidence type="ECO:0000313" key="2">
    <source>
        <dbReference type="EMBL" id="PIT51509.1"/>
    </source>
</evidence>
<gene>
    <name evidence="2" type="ORF">BHC48_04290</name>
</gene>
<feature type="transmembrane region" description="Helical" evidence="1">
    <location>
        <begin position="6"/>
        <end position="28"/>
    </location>
</feature>
<dbReference type="AlphaFoldDB" id="A0A2N9XSA3"/>
<keyword evidence="1" id="KW-0812">Transmembrane</keyword>
<organism evidence="2 3">
    <name type="scientific">Snodgrassella alvi</name>
    <dbReference type="NCBI Taxonomy" id="1196083"/>
    <lineage>
        <taxon>Bacteria</taxon>
        <taxon>Pseudomonadati</taxon>
        <taxon>Pseudomonadota</taxon>
        <taxon>Betaproteobacteria</taxon>
        <taxon>Neisseriales</taxon>
        <taxon>Neisseriaceae</taxon>
        <taxon>Snodgrassella</taxon>
    </lineage>
</organism>
<protein>
    <submittedName>
        <fullName evidence="2">Uncharacterized protein</fullName>
    </submittedName>
</protein>
<name>A0A2N9XSA3_9NEIS</name>
<reference evidence="2 3" key="1">
    <citation type="journal article" date="2017" name="MBio">
        <title>Type VI secretion-mediated competition in the bee gut microbiome.</title>
        <authorList>
            <person name="Steele M.I."/>
            <person name="Kwong W.K."/>
            <person name="Powell J.E."/>
            <person name="Whiteley M."/>
            <person name="Moran N.A."/>
        </authorList>
    </citation>
    <scope>NUCLEOTIDE SEQUENCE [LARGE SCALE GENOMIC DNA]</scope>
    <source>
        <strain evidence="2 3">Occ4-2</strain>
    </source>
</reference>